<name>I3CHT2_9GAMM</name>
<dbReference type="OrthoDB" id="5629189at2"/>
<evidence type="ECO:0000256" key="1">
    <source>
        <dbReference type="SAM" id="SignalP"/>
    </source>
</evidence>
<dbReference type="EMBL" id="JH600070">
    <property type="protein sequence ID" value="EIJ43175.1"/>
    <property type="molecule type" value="Genomic_DNA"/>
</dbReference>
<evidence type="ECO:0000313" key="2">
    <source>
        <dbReference type="EMBL" id="EIJ43175.1"/>
    </source>
</evidence>
<dbReference type="eggNOG" id="ENOG50346P9">
    <property type="taxonomic scope" value="Bacteria"/>
</dbReference>
<sequence>MKMKNTTLTVAIAAALGMASTNAFASVFINGTNTTGTVYLAEEAPLASGGTIVNTASDRLLLGFETVPNYTVSSANPLFIKLALKDGLKFPTSGTPLLLCGIESGGSYASTSAAYSTQVNVARTQVTFSIKTGYKMVSSCVVYPQSTATDTATYAGLTTKTTKAVSALIEYKKALANATTAYIGDFISFKQGATVLISAVTDANTAANAVIDVKETSQKFTTATIFSTTTALVGYAKYSATPSVGVASTSGSVSVTAILSTATLTINGPGVAAAASFSLSTASDCTNTAGSAVPSGTSVSFTDIDPLDLEDGLNICMIVNGTTAIDAGQLTATVGGVEVTDWEPVFGDPNQNIHKLTKNGASFRVLNIPNTTLADKAYIRLYNTNAFNVTVRGTMYDQTGATIGSSQVIATLTPNQVTVLDAAGLEGMFGTWAARARLVLDVEASEFKVQATLRTRSGVLMNMSSEASD</sequence>
<accession>I3CHT2</accession>
<dbReference type="AlphaFoldDB" id="I3CHT2"/>
<dbReference type="RefSeq" id="WP_002690135.1">
    <property type="nucleotide sequence ID" value="NZ_JH600070.1"/>
</dbReference>
<organism evidence="2 3">
    <name type="scientific">Beggiatoa alba B18LD</name>
    <dbReference type="NCBI Taxonomy" id="395493"/>
    <lineage>
        <taxon>Bacteria</taxon>
        <taxon>Pseudomonadati</taxon>
        <taxon>Pseudomonadota</taxon>
        <taxon>Gammaproteobacteria</taxon>
        <taxon>Thiotrichales</taxon>
        <taxon>Thiotrichaceae</taxon>
        <taxon>Beggiatoa</taxon>
    </lineage>
</organism>
<reference evidence="2 3" key="1">
    <citation type="submission" date="2011-11" db="EMBL/GenBank/DDBJ databases">
        <title>Improved High-Quality Draft sequence of Beggiatoa alba B18lD.</title>
        <authorList>
            <consortium name="US DOE Joint Genome Institute"/>
            <person name="Lucas S."/>
            <person name="Han J."/>
            <person name="Lapidus A."/>
            <person name="Cheng J.-F."/>
            <person name="Goodwin L."/>
            <person name="Pitluck S."/>
            <person name="Peters L."/>
            <person name="Mikhailova N."/>
            <person name="Held B."/>
            <person name="Detter J.C."/>
            <person name="Han C."/>
            <person name="Tapia R."/>
            <person name="Land M."/>
            <person name="Hauser L."/>
            <person name="Kyrpides N."/>
            <person name="Ivanova N."/>
            <person name="Pagani I."/>
            <person name="Samuel K."/>
            <person name="Teske A."/>
            <person name="Mueller J."/>
            <person name="Woyke T."/>
        </authorList>
    </citation>
    <scope>NUCLEOTIDE SEQUENCE [LARGE SCALE GENOMIC DNA]</scope>
    <source>
        <strain evidence="2 3">B18LD</strain>
    </source>
</reference>
<feature type="signal peptide" evidence="1">
    <location>
        <begin position="1"/>
        <end position="25"/>
    </location>
</feature>
<proteinExistence type="predicted"/>
<dbReference type="HOGENOM" id="CLU_582238_0_0_6"/>
<keyword evidence="3" id="KW-1185">Reference proteome</keyword>
<dbReference type="Proteomes" id="UP000005744">
    <property type="component" value="Unassembled WGS sequence"/>
</dbReference>
<protein>
    <submittedName>
        <fullName evidence="2">Uncharacterized protein</fullName>
    </submittedName>
</protein>
<evidence type="ECO:0000313" key="3">
    <source>
        <dbReference type="Proteomes" id="UP000005744"/>
    </source>
</evidence>
<feature type="chain" id="PRO_5003669530" evidence="1">
    <location>
        <begin position="26"/>
        <end position="469"/>
    </location>
</feature>
<keyword evidence="1" id="KW-0732">Signal</keyword>
<gene>
    <name evidence="2" type="ORF">BegalDRAFT_2321</name>
</gene>